<organism evidence="1 3">
    <name type="scientific">Clavibacter nebraskensis</name>
    <dbReference type="NCBI Taxonomy" id="31963"/>
    <lineage>
        <taxon>Bacteria</taxon>
        <taxon>Bacillati</taxon>
        <taxon>Actinomycetota</taxon>
        <taxon>Actinomycetes</taxon>
        <taxon>Micrococcales</taxon>
        <taxon>Microbacteriaceae</taxon>
        <taxon>Clavibacter</taxon>
    </lineage>
</organism>
<dbReference type="EMBL" id="CP086345">
    <property type="protein sequence ID" value="UQB06053.1"/>
    <property type="molecule type" value="Genomic_DNA"/>
</dbReference>
<gene>
    <name evidence="1" type="ORF">DZF97_01725</name>
    <name evidence="2" type="ORF">LIV34_001170</name>
</gene>
<dbReference type="GeneID" id="92982976"/>
<dbReference type="Proteomes" id="UP000265361">
    <property type="component" value="Unassembled WGS sequence"/>
</dbReference>
<reference evidence="2" key="2">
    <citation type="submission" date="2021-11" db="EMBL/GenBank/DDBJ databases">
        <authorList>
            <person name="Li G."/>
            <person name="Jia Q."/>
            <person name="Yang F."/>
            <person name="Zhang C."/>
            <person name="Singh A."/>
            <person name="Lorenz A.J."/>
            <person name="Jackson-Ziems T."/>
            <person name="Vidaver A."/>
            <person name="Alfano J.R."/>
        </authorList>
    </citation>
    <scope>NUCLEOTIDE SEQUENCE</scope>
    <source>
        <strain evidence="2">CNK-2</strain>
    </source>
</reference>
<evidence type="ECO:0000313" key="1">
    <source>
        <dbReference type="EMBL" id="RIJ18601.1"/>
    </source>
</evidence>
<keyword evidence="4" id="KW-1185">Reference proteome</keyword>
<dbReference type="EMBL" id="QWED01000020">
    <property type="protein sequence ID" value="RIJ18601.1"/>
    <property type="molecule type" value="Genomic_DNA"/>
</dbReference>
<dbReference type="RefSeq" id="WP_015489910.1">
    <property type="nucleotide sequence ID" value="NZ_CP033721.2"/>
</dbReference>
<dbReference type="Proteomes" id="UP001056208">
    <property type="component" value="Chromosome"/>
</dbReference>
<accession>A0A399QJJ1</accession>
<evidence type="ECO:0000313" key="4">
    <source>
        <dbReference type="Proteomes" id="UP001056208"/>
    </source>
</evidence>
<reference evidence="1 3" key="1">
    <citation type="submission" date="2018-08" db="EMBL/GenBank/DDBJ databases">
        <title>Genome Sequence of Clavibacter michiganensis Subspecies type strains, and the Atypical Peach-Colored Strains Isolated from Tomato.</title>
        <authorList>
            <person name="Osdaghi E."/>
            <person name="Portier P."/>
            <person name="Briand M."/>
            <person name="Jacques M.-A."/>
        </authorList>
    </citation>
    <scope>NUCLEOTIDE SEQUENCE [LARGE SCALE GENOMIC DNA]</scope>
    <source>
        <strain evidence="1 3">CFBP 7577</strain>
    </source>
</reference>
<evidence type="ECO:0000313" key="2">
    <source>
        <dbReference type="EMBL" id="UQB06053.1"/>
    </source>
</evidence>
<name>A0A399QJJ1_9MICO</name>
<dbReference type="AlphaFoldDB" id="A0A399QJJ1"/>
<sequence length="194" mass="22609">MTKTPMLEEWNLHINPDSGRLGPMTKVLLWLANRSYQLCADPWSYVVISLDRQRVELLVALIEHSDGGSASSAESDLRQRVIRVLGDRLAQSKDFYTTRSGQDVERDEIFPEYVVSFLFSRRAAVALASALRLFTRATQIDLFDARKRLVFFLDRRSALMLRDLLTAHDPRMRDEDFRDELIDTTHEWLQLHRE</sequence>
<protein>
    <submittedName>
        <fullName evidence="1">Uncharacterized protein</fullName>
    </submittedName>
</protein>
<evidence type="ECO:0000313" key="3">
    <source>
        <dbReference type="Proteomes" id="UP000265361"/>
    </source>
</evidence>
<proteinExistence type="predicted"/>